<evidence type="ECO:0000313" key="2">
    <source>
        <dbReference type="Proteomes" id="UP000028135"/>
    </source>
</evidence>
<sequence length="125" mass="14263">MMGTLRIKRIYEPPLTSDGFRVLVDRLWPRGVSKAEAALDLWLKEIAPSAELREWFGHDPARFDEFATRYRSELKTNVEAVDQLRDIAKAHDTTLLYGAHDRRANQAVVLAEFLAGQGPHFEQDA</sequence>
<protein>
    <submittedName>
        <fullName evidence="1">Uroporphyrin-III methyltransferase</fullName>
    </submittedName>
</protein>
<accession>A0A8E1C1P5</accession>
<gene>
    <name evidence="1" type="ORF">AL00_17140</name>
</gene>
<dbReference type="GO" id="GO:0008168">
    <property type="term" value="F:methyltransferase activity"/>
    <property type="evidence" value="ECO:0007669"/>
    <property type="project" value="UniProtKB-KW"/>
</dbReference>
<keyword evidence="1" id="KW-0489">Methyltransferase</keyword>
<keyword evidence="1" id="KW-0808">Transferase</keyword>
<dbReference type="PANTHER" id="PTHR36849">
    <property type="entry name" value="CYTOPLASMIC PROTEIN-RELATED"/>
    <property type="match status" value="1"/>
</dbReference>
<dbReference type="AlphaFoldDB" id="A0A8E1C1P5"/>
<dbReference type="InterPro" id="IPR052552">
    <property type="entry name" value="YeaO-like"/>
</dbReference>
<organism evidence="1 2">
    <name type="scientific">Sphingobium indicum F2</name>
    <dbReference type="NCBI Taxonomy" id="1450518"/>
    <lineage>
        <taxon>Bacteria</taxon>
        <taxon>Pseudomonadati</taxon>
        <taxon>Pseudomonadota</taxon>
        <taxon>Alphaproteobacteria</taxon>
        <taxon>Sphingomonadales</taxon>
        <taxon>Sphingomonadaceae</taxon>
        <taxon>Sphingobium</taxon>
    </lineage>
</organism>
<dbReference type="GO" id="GO:0032259">
    <property type="term" value="P:methylation"/>
    <property type="evidence" value="ECO:0007669"/>
    <property type="project" value="UniProtKB-KW"/>
</dbReference>
<dbReference type="Pfam" id="PF22752">
    <property type="entry name" value="DUF488-N3i"/>
    <property type="match status" value="1"/>
</dbReference>
<evidence type="ECO:0000313" key="1">
    <source>
        <dbReference type="EMBL" id="KER35304.1"/>
    </source>
</evidence>
<reference evidence="1 2" key="1">
    <citation type="submission" date="2014-05" db="EMBL/GenBank/DDBJ databases">
        <title>Genome Announcement of Sphingobium lucknowense F2.</title>
        <authorList>
            <person name="Lal R."/>
            <person name="Negi V."/>
            <person name="Lata P."/>
            <person name="Sangwan N."/>
            <person name="Gupta S.K."/>
            <person name="Rao D.L.N."/>
            <person name="Das S."/>
        </authorList>
    </citation>
    <scope>NUCLEOTIDE SEQUENCE [LARGE SCALE GENOMIC DNA]</scope>
    <source>
        <strain evidence="1 2">F2</strain>
    </source>
</reference>
<proteinExistence type="predicted"/>
<name>A0A8E1C1P5_9SPHN</name>
<dbReference type="Proteomes" id="UP000028135">
    <property type="component" value="Unassembled WGS sequence"/>
</dbReference>
<dbReference type="EMBL" id="JANF02000081">
    <property type="protein sequence ID" value="KER35304.1"/>
    <property type="molecule type" value="Genomic_DNA"/>
</dbReference>
<comment type="caution">
    <text evidence="1">The sequence shown here is derived from an EMBL/GenBank/DDBJ whole genome shotgun (WGS) entry which is preliminary data.</text>
</comment>
<dbReference type="PANTHER" id="PTHR36849:SF1">
    <property type="entry name" value="CYTOPLASMIC PROTEIN"/>
    <property type="match status" value="1"/>
</dbReference>